<keyword evidence="12" id="KW-0812">Transmembrane</keyword>
<evidence type="ECO:0000256" key="10">
    <source>
        <dbReference type="ARBA" id="ARBA00023317"/>
    </source>
</evidence>
<sequence length="219" mass="24641">MTIHKEGYGIIAVFFLLLTAIDALIYFTIGSGLLLDIFLVATIAFFLLVVSFFRVPKRIPVVGDNLIIAPADGKVVVIEETEESEYFKDKRLQVSIFMSPLNVHINWYPVQGIIKYCKHHSGLFLKAWLPKSSTENERTTIVIEKDDKITILMRQIAGAVARRIVSYSVVGEKVIQCEQEGFIKFGSRVDLYLPLGTKIDVKLNQKVTGSQTIIGRFSD</sequence>
<dbReference type="UniPathway" id="UPA00558">
    <property type="reaction ID" value="UER00616"/>
</dbReference>
<feature type="chain" id="PRO_5023537068" description="Phosphatidylserine decarboxylase beta chain" evidence="11">
    <location>
        <begin position="1"/>
        <end position="186"/>
    </location>
</feature>
<keyword evidence="4 11" id="KW-0443">Lipid metabolism</keyword>
<dbReference type="PANTHER" id="PTHR35809">
    <property type="entry name" value="ARCHAETIDYLSERINE DECARBOXYLASE PROENZYME-RELATED"/>
    <property type="match status" value="1"/>
</dbReference>
<evidence type="ECO:0000256" key="8">
    <source>
        <dbReference type="ARBA" id="ARBA00023239"/>
    </source>
</evidence>
<evidence type="ECO:0000256" key="7">
    <source>
        <dbReference type="ARBA" id="ARBA00023209"/>
    </source>
</evidence>
<comment type="pathway">
    <text evidence="11">Phospholipid metabolism; phosphatidylethanolamine biosynthesis; phosphatidylethanolamine from CDP-diacylglycerol: step 2/2.</text>
</comment>
<comment type="catalytic activity">
    <reaction evidence="11">
        <text>a 1,2-diacyl-sn-glycero-3-phospho-L-serine + H(+) = a 1,2-diacyl-sn-glycero-3-phosphoethanolamine + CO2</text>
        <dbReference type="Rhea" id="RHEA:20828"/>
        <dbReference type="ChEBI" id="CHEBI:15378"/>
        <dbReference type="ChEBI" id="CHEBI:16526"/>
        <dbReference type="ChEBI" id="CHEBI:57262"/>
        <dbReference type="ChEBI" id="CHEBI:64612"/>
        <dbReference type="EC" id="4.1.1.65"/>
    </reaction>
</comment>
<dbReference type="GO" id="GO:0004609">
    <property type="term" value="F:phosphatidylserine decarboxylase activity"/>
    <property type="evidence" value="ECO:0007669"/>
    <property type="project" value="UniProtKB-UniRule"/>
</dbReference>
<dbReference type="AlphaFoldDB" id="A0A2N3I606"/>
<proteinExistence type="inferred from homology"/>
<dbReference type="Proteomes" id="UP000233535">
    <property type="component" value="Unassembled WGS sequence"/>
</dbReference>
<feature type="modified residue" description="Pyruvic acid (Ser); by autocatalysis" evidence="11">
    <location>
        <position position="187"/>
    </location>
</feature>
<keyword evidence="8 11" id="KW-0456">Lyase</keyword>
<evidence type="ECO:0000313" key="13">
    <source>
        <dbReference type="EMBL" id="PKQ65754.1"/>
    </source>
</evidence>
<evidence type="ECO:0000256" key="6">
    <source>
        <dbReference type="ARBA" id="ARBA00023145"/>
    </source>
</evidence>
<feature type="chain" id="PRO_5023537069" description="Phosphatidylserine decarboxylase alpha chain" evidence="11">
    <location>
        <begin position="187"/>
        <end position="219"/>
    </location>
</feature>
<keyword evidence="7 11" id="KW-0594">Phospholipid biosynthesis</keyword>
<comment type="cofactor">
    <cofactor evidence="11">
        <name>pyruvate</name>
        <dbReference type="ChEBI" id="CHEBI:15361"/>
    </cofactor>
    <text evidence="11">Binds 1 pyruvoyl group covalently per subunit.</text>
</comment>
<comment type="caution">
    <text evidence="13">The sequence shown here is derived from an EMBL/GenBank/DDBJ whole genome shotgun (WGS) entry which is preliminary data.</text>
</comment>
<comment type="function">
    <text evidence="11">Catalyzes the formation of phosphatidylethanolamine (PtdEtn) from phosphatidylserine (PtdSer).</text>
</comment>
<dbReference type="GO" id="GO:0006646">
    <property type="term" value="P:phosphatidylethanolamine biosynthetic process"/>
    <property type="evidence" value="ECO:0007669"/>
    <property type="project" value="UniProtKB-UniRule"/>
</dbReference>
<keyword evidence="12" id="KW-1133">Transmembrane helix</keyword>
<keyword evidence="2 11" id="KW-0444">Lipid biosynthesis</keyword>
<evidence type="ECO:0000256" key="5">
    <source>
        <dbReference type="ARBA" id="ARBA00023136"/>
    </source>
</evidence>
<feature type="transmembrane region" description="Helical" evidence="12">
    <location>
        <begin position="33"/>
        <end position="53"/>
    </location>
</feature>
<comment type="PTM">
    <text evidence="11">Is synthesized initially as an inactive proenzyme. Formation of the active enzyme involves a self-maturation process in which the active site pyruvoyl group is generated from an internal serine residue via an autocatalytic post-translational modification. Two non-identical subunits are generated from the proenzyme in this reaction, and the pyruvate is formed at the N-terminus of the alpha chain, which is derived from the carboxyl end of the proenzyme. The post-translation cleavage follows an unusual pathway, termed non-hydrolytic serinolysis, in which the side chain hydroxyl group of the serine supplies its oxygen atom to form the C-terminus of the beta chain, while the remainder of the serine residue undergoes an oxidative deamination to produce ammonia and the pyruvoyl prosthetic group on the alpha chain.</text>
</comment>
<protein>
    <recommendedName>
        <fullName evidence="11">Phosphatidylserine decarboxylase proenzyme</fullName>
        <ecNumber evidence="11">4.1.1.65</ecNumber>
    </recommendedName>
    <component>
        <recommendedName>
            <fullName evidence="11">Phosphatidylserine decarboxylase alpha chain</fullName>
        </recommendedName>
    </component>
    <component>
        <recommendedName>
            <fullName evidence="11">Phosphatidylserine decarboxylase beta chain</fullName>
        </recommendedName>
    </component>
</protein>
<dbReference type="OrthoDB" id="9790893at2"/>
<evidence type="ECO:0000313" key="14">
    <source>
        <dbReference type="Proteomes" id="UP000233535"/>
    </source>
</evidence>
<feature type="active site" description="Schiff-base intermediate with substrate; via pyruvic acid" evidence="11">
    <location>
        <position position="187"/>
    </location>
</feature>
<comment type="subcellular location">
    <subcellularLocation>
        <location evidence="11">Cell membrane</location>
        <topology evidence="11">Peripheral membrane protein</topology>
    </subcellularLocation>
</comment>
<dbReference type="EMBL" id="MVDD01000001">
    <property type="protein sequence ID" value="PKQ65754.1"/>
    <property type="molecule type" value="Genomic_DNA"/>
</dbReference>
<evidence type="ECO:0000256" key="4">
    <source>
        <dbReference type="ARBA" id="ARBA00023098"/>
    </source>
</evidence>
<dbReference type="Pfam" id="PF02666">
    <property type="entry name" value="PS_Dcarbxylase"/>
    <property type="match status" value="1"/>
</dbReference>
<name>A0A2N3I606_9BACT</name>
<reference evidence="13 14" key="1">
    <citation type="journal article" date="2017" name="Front. Microbiol.">
        <title>Labilibaculum manganireducens gen. nov., sp. nov. and Labilibaculum filiforme sp. nov., Novel Bacteroidetes Isolated from Subsurface Sediments of the Baltic Sea.</title>
        <authorList>
            <person name="Vandieken V."/>
            <person name="Marshall I.P."/>
            <person name="Niemann H."/>
            <person name="Engelen B."/>
            <person name="Cypionka H."/>
        </authorList>
    </citation>
    <scope>NUCLEOTIDE SEQUENCE [LARGE SCALE GENOMIC DNA]</scope>
    <source>
        <strain evidence="13 14">59.16B</strain>
    </source>
</reference>
<dbReference type="RefSeq" id="WP_101259685.1">
    <property type="nucleotide sequence ID" value="NZ_MVDD01000001.1"/>
</dbReference>
<organism evidence="13 14">
    <name type="scientific">Labilibaculum filiforme</name>
    <dbReference type="NCBI Taxonomy" id="1940526"/>
    <lineage>
        <taxon>Bacteria</taxon>
        <taxon>Pseudomonadati</taxon>
        <taxon>Bacteroidota</taxon>
        <taxon>Bacteroidia</taxon>
        <taxon>Marinilabiliales</taxon>
        <taxon>Marinifilaceae</taxon>
        <taxon>Labilibaculum</taxon>
    </lineage>
</organism>
<keyword evidence="5 11" id="KW-0472">Membrane</keyword>
<dbReference type="PANTHER" id="PTHR35809:SF1">
    <property type="entry name" value="ARCHAETIDYLSERINE DECARBOXYLASE PROENZYME-RELATED"/>
    <property type="match status" value="1"/>
</dbReference>
<evidence type="ECO:0000256" key="3">
    <source>
        <dbReference type="ARBA" id="ARBA00022793"/>
    </source>
</evidence>
<keyword evidence="10 11" id="KW-0670">Pyruvate</keyword>
<dbReference type="InterPro" id="IPR033175">
    <property type="entry name" value="PSD-A"/>
</dbReference>
<dbReference type="InterPro" id="IPR003817">
    <property type="entry name" value="PS_Dcarbxylase"/>
</dbReference>
<evidence type="ECO:0000256" key="1">
    <source>
        <dbReference type="ARBA" id="ARBA00022475"/>
    </source>
</evidence>
<comment type="similarity">
    <text evidence="11">Belongs to the phosphatidylserine decarboxylase family. PSD-A subfamily.</text>
</comment>
<dbReference type="GO" id="GO:0005886">
    <property type="term" value="C:plasma membrane"/>
    <property type="evidence" value="ECO:0007669"/>
    <property type="project" value="UniProtKB-SubCell"/>
</dbReference>
<evidence type="ECO:0000256" key="9">
    <source>
        <dbReference type="ARBA" id="ARBA00023264"/>
    </source>
</evidence>
<feature type="transmembrane region" description="Helical" evidence="12">
    <location>
        <begin position="7"/>
        <end position="27"/>
    </location>
</feature>
<keyword evidence="3 11" id="KW-0210">Decarboxylase</keyword>
<evidence type="ECO:0000256" key="2">
    <source>
        <dbReference type="ARBA" id="ARBA00022516"/>
    </source>
</evidence>
<gene>
    <name evidence="11" type="primary">psd</name>
    <name evidence="13" type="ORF">BZG02_01740</name>
</gene>
<accession>A0A2N3I606</accession>
<keyword evidence="9 11" id="KW-1208">Phospholipid metabolism</keyword>
<keyword evidence="14" id="KW-1185">Reference proteome</keyword>
<evidence type="ECO:0000256" key="11">
    <source>
        <dbReference type="HAMAP-Rule" id="MF_00664"/>
    </source>
</evidence>
<feature type="site" description="Cleavage (non-hydrolytic); by autocatalysis" evidence="11">
    <location>
        <begin position="186"/>
        <end position="187"/>
    </location>
</feature>
<dbReference type="EC" id="4.1.1.65" evidence="11"/>
<keyword evidence="1 11" id="KW-1003">Cell membrane</keyword>
<keyword evidence="6 11" id="KW-0865">Zymogen</keyword>
<dbReference type="NCBIfam" id="NF003678">
    <property type="entry name" value="PRK05305.1-2"/>
    <property type="match status" value="1"/>
</dbReference>
<dbReference type="HAMAP" id="MF_00664">
    <property type="entry name" value="PS_decarb_PSD_A"/>
    <property type="match status" value="1"/>
</dbReference>
<comment type="subunit">
    <text evidence="11">Heterodimer of a large membrane-associated beta subunit and a small pyruvoyl-containing alpha subunit.</text>
</comment>
<evidence type="ECO:0000256" key="12">
    <source>
        <dbReference type="SAM" id="Phobius"/>
    </source>
</evidence>